<dbReference type="Proteomes" id="UP000545037">
    <property type="component" value="Unassembled WGS sequence"/>
</dbReference>
<evidence type="ECO:0000259" key="1">
    <source>
        <dbReference type="Pfam" id="PF07179"/>
    </source>
</evidence>
<dbReference type="RefSeq" id="WP_183211581.1">
    <property type="nucleotide sequence ID" value="NZ_JACHOR010000001.1"/>
</dbReference>
<gene>
    <name evidence="2" type="ORF">GGR13_000171</name>
</gene>
<dbReference type="Pfam" id="PF07179">
    <property type="entry name" value="SseB"/>
    <property type="match status" value="1"/>
</dbReference>
<organism evidence="2 3">
    <name type="scientific">Brevundimonas variabilis</name>
    <dbReference type="NCBI Taxonomy" id="74312"/>
    <lineage>
        <taxon>Bacteria</taxon>
        <taxon>Pseudomonadati</taxon>
        <taxon>Pseudomonadota</taxon>
        <taxon>Alphaproteobacteria</taxon>
        <taxon>Caulobacterales</taxon>
        <taxon>Caulobacteraceae</taxon>
        <taxon>Brevundimonas</taxon>
    </lineage>
</organism>
<proteinExistence type="predicted"/>
<dbReference type="InterPro" id="IPR009839">
    <property type="entry name" value="SseB_N"/>
</dbReference>
<dbReference type="AlphaFoldDB" id="A0A7W9FEQ5"/>
<name>A0A7W9FEQ5_9CAUL</name>
<dbReference type="EMBL" id="JACHOR010000001">
    <property type="protein sequence ID" value="MBB5744599.1"/>
    <property type="molecule type" value="Genomic_DNA"/>
</dbReference>
<accession>A0A7W9FEQ5</accession>
<protein>
    <recommendedName>
        <fullName evidence="1">SseB protein N-terminal domain-containing protein</fullName>
    </recommendedName>
</protein>
<reference evidence="2 3" key="1">
    <citation type="submission" date="2020-08" db="EMBL/GenBank/DDBJ databases">
        <title>Genomic Encyclopedia of Type Strains, Phase IV (KMG-IV): sequencing the most valuable type-strain genomes for metagenomic binning, comparative biology and taxonomic classification.</title>
        <authorList>
            <person name="Goeker M."/>
        </authorList>
    </citation>
    <scope>NUCLEOTIDE SEQUENCE [LARGE SCALE GENOMIC DNA]</scope>
    <source>
        <strain evidence="2 3">DSM 4737</strain>
    </source>
</reference>
<evidence type="ECO:0000313" key="3">
    <source>
        <dbReference type="Proteomes" id="UP000545037"/>
    </source>
</evidence>
<keyword evidence="3" id="KW-1185">Reference proteome</keyword>
<evidence type="ECO:0000313" key="2">
    <source>
        <dbReference type="EMBL" id="MBB5744599.1"/>
    </source>
</evidence>
<feature type="domain" description="SseB protein N-terminal" evidence="1">
    <location>
        <begin position="22"/>
        <end position="143"/>
    </location>
</feature>
<sequence>MTDTTLNTATAATDLTQPLNGLEQIIEAAMADPVHWRAFEAMLASVDLVVVPEGAFAASLDGGTPGTRTLRPDQQMDLRGVTLDDGTVAAAVFTDPRRMQAVWGELTWIAISARHLLRLFHDRPVAMNPGSPRSLLFQIEDVAALLAATDVVAQTQNRPTGTVQLGPPDREPTVLMERFRAAFGPANGVTAAWLARAHWAETNRWGWMLDVRTDRPMDEIKAIVSRAITGVNFEDETLDVSVEMPGGKDGTGLRLI</sequence>
<comment type="caution">
    <text evidence="2">The sequence shown here is derived from an EMBL/GenBank/DDBJ whole genome shotgun (WGS) entry which is preliminary data.</text>
</comment>